<dbReference type="Gene3D" id="1.10.10.10">
    <property type="entry name" value="Winged helix-like DNA-binding domain superfamily/Winged helix DNA-binding domain"/>
    <property type="match status" value="1"/>
</dbReference>
<dbReference type="RefSeq" id="WP_148732621.1">
    <property type="nucleotide sequence ID" value="NZ_VSSB01000001.1"/>
</dbReference>
<evidence type="ECO:0000259" key="7">
    <source>
        <dbReference type="PROSITE" id="PS51077"/>
    </source>
</evidence>
<dbReference type="GO" id="GO:0045892">
    <property type="term" value="P:negative regulation of DNA-templated transcription"/>
    <property type="evidence" value="ECO:0007669"/>
    <property type="project" value="TreeGrafter"/>
</dbReference>
<evidence type="ECO:0000256" key="2">
    <source>
        <dbReference type="ARBA" id="ARBA00023015"/>
    </source>
</evidence>
<dbReference type="InterPro" id="IPR036390">
    <property type="entry name" value="WH_DNA-bd_sf"/>
</dbReference>
<evidence type="ECO:0000256" key="6">
    <source>
        <dbReference type="ARBA" id="ARBA00070406"/>
    </source>
</evidence>
<gene>
    <name evidence="9" type="ORF">FYC51_05475</name>
</gene>
<dbReference type="SMART" id="SM00346">
    <property type="entry name" value="HTH_ICLR"/>
    <property type="match status" value="1"/>
</dbReference>
<dbReference type="GO" id="GO:0006071">
    <property type="term" value="P:glycerol metabolic process"/>
    <property type="evidence" value="ECO:0007669"/>
    <property type="project" value="UniProtKB-KW"/>
</dbReference>
<evidence type="ECO:0000256" key="3">
    <source>
        <dbReference type="ARBA" id="ARBA00023125"/>
    </source>
</evidence>
<proteinExistence type="predicted"/>
<keyword evidence="4" id="KW-0804">Transcription</keyword>
<dbReference type="Pfam" id="PF09339">
    <property type="entry name" value="HTH_IclR"/>
    <property type="match status" value="1"/>
</dbReference>
<dbReference type="PANTHER" id="PTHR30136:SF24">
    <property type="entry name" value="HTH-TYPE TRANSCRIPTIONAL REPRESSOR ALLR"/>
    <property type="match status" value="1"/>
</dbReference>
<evidence type="ECO:0000256" key="4">
    <source>
        <dbReference type="ARBA" id="ARBA00023163"/>
    </source>
</evidence>
<dbReference type="SUPFAM" id="SSF55781">
    <property type="entry name" value="GAF domain-like"/>
    <property type="match status" value="1"/>
</dbReference>
<keyword evidence="10" id="KW-1185">Reference proteome</keyword>
<dbReference type="GO" id="GO:0003677">
    <property type="term" value="F:DNA binding"/>
    <property type="evidence" value="ECO:0007669"/>
    <property type="project" value="UniProtKB-KW"/>
</dbReference>
<dbReference type="GO" id="GO:0003700">
    <property type="term" value="F:DNA-binding transcription factor activity"/>
    <property type="evidence" value="ECO:0007669"/>
    <property type="project" value="TreeGrafter"/>
</dbReference>
<protein>
    <recommendedName>
        <fullName evidence="6">Glycerol operon regulatory protein</fullName>
    </recommendedName>
</protein>
<dbReference type="FunFam" id="1.10.10.10:FF:000056">
    <property type="entry name" value="IclR family transcriptional regulator"/>
    <property type="match status" value="1"/>
</dbReference>
<comment type="function">
    <text evidence="5">May be an activator protein for the gylABX operon.</text>
</comment>
<evidence type="ECO:0000313" key="9">
    <source>
        <dbReference type="EMBL" id="TYL53151.1"/>
    </source>
</evidence>
<dbReference type="PROSITE" id="PS51077">
    <property type="entry name" value="HTH_ICLR"/>
    <property type="match status" value="1"/>
</dbReference>
<comment type="caution">
    <text evidence="9">The sequence shown here is derived from an EMBL/GenBank/DDBJ whole genome shotgun (WGS) entry which is preliminary data.</text>
</comment>
<dbReference type="InterPro" id="IPR029016">
    <property type="entry name" value="GAF-like_dom_sf"/>
</dbReference>
<dbReference type="AlphaFoldDB" id="A0A5S4V775"/>
<evidence type="ECO:0000259" key="8">
    <source>
        <dbReference type="PROSITE" id="PS51078"/>
    </source>
</evidence>
<organism evidence="9 10">
    <name type="scientific">Agromyces mariniharenae</name>
    <dbReference type="NCBI Taxonomy" id="2604423"/>
    <lineage>
        <taxon>Bacteria</taxon>
        <taxon>Bacillati</taxon>
        <taxon>Actinomycetota</taxon>
        <taxon>Actinomycetes</taxon>
        <taxon>Micrococcales</taxon>
        <taxon>Microbacteriaceae</taxon>
        <taxon>Agromyces</taxon>
    </lineage>
</organism>
<name>A0A5S4V775_9MICO</name>
<accession>A0A5S4V775</accession>
<evidence type="ECO:0000256" key="1">
    <source>
        <dbReference type="ARBA" id="ARBA00022798"/>
    </source>
</evidence>
<dbReference type="InterPro" id="IPR036388">
    <property type="entry name" value="WH-like_DNA-bd_sf"/>
</dbReference>
<reference evidence="9 10" key="1">
    <citation type="submission" date="2019-08" db="EMBL/GenBank/DDBJ databases">
        <authorList>
            <person name="Hu J."/>
        </authorList>
    </citation>
    <scope>NUCLEOTIDE SEQUENCE [LARGE SCALE GENOMIC DNA]</scope>
    <source>
        <strain evidence="9 10">NEAU-184</strain>
    </source>
</reference>
<dbReference type="Gene3D" id="3.30.450.40">
    <property type="match status" value="1"/>
</dbReference>
<dbReference type="InterPro" id="IPR014757">
    <property type="entry name" value="Tscrpt_reg_IclR_C"/>
</dbReference>
<feature type="domain" description="IclR-ED" evidence="8">
    <location>
        <begin position="78"/>
        <end position="259"/>
    </location>
</feature>
<dbReference type="EMBL" id="VSSB01000001">
    <property type="protein sequence ID" value="TYL53151.1"/>
    <property type="molecule type" value="Genomic_DNA"/>
</dbReference>
<keyword evidence="2" id="KW-0805">Transcription regulation</keyword>
<dbReference type="SUPFAM" id="SSF46785">
    <property type="entry name" value="Winged helix' DNA-binding domain"/>
    <property type="match status" value="1"/>
</dbReference>
<keyword evidence="1" id="KW-0319">Glycerol metabolism</keyword>
<keyword evidence="3" id="KW-0238">DNA-binding</keyword>
<dbReference type="PANTHER" id="PTHR30136">
    <property type="entry name" value="HELIX-TURN-HELIX TRANSCRIPTIONAL REGULATOR, ICLR FAMILY"/>
    <property type="match status" value="1"/>
</dbReference>
<feature type="domain" description="HTH iclR-type" evidence="7">
    <location>
        <begin position="17"/>
        <end position="77"/>
    </location>
</feature>
<dbReference type="Pfam" id="PF01614">
    <property type="entry name" value="IclR_C"/>
    <property type="match status" value="1"/>
</dbReference>
<dbReference type="Proteomes" id="UP000325243">
    <property type="component" value="Unassembled WGS sequence"/>
</dbReference>
<dbReference type="InterPro" id="IPR050707">
    <property type="entry name" value="HTH_MetabolicPath_Reg"/>
</dbReference>
<evidence type="ECO:0000256" key="5">
    <source>
        <dbReference type="ARBA" id="ARBA00058938"/>
    </source>
</evidence>
<evidence type="ECO:0000313" key="10">
    <source>
        <dbReference type="Proteomes" id="UP000325243"/>
    </source>
</evidence>
<dbReference type="PROSITE" id="PS51078">
    <property type="entry name" value="ICLR_ED"/>
    <property type="match status" value="1"/>
</dbReference>
<dbReference type="InterPro" id="IPR005471">
    <property type="entry name" value="Tscrpt_reg_IclR_N"/>
</dbReference>
<sequence length="265" mass="28822">MSQPLSGGADDTDFVPVKSADRTLDVLEALASGTASLAELSARLGIPKSSMHSILRTLEHRGWVESDAARSTYMLGMNALLIGSSYVDQDPTVLRTSDALDGLAAETGETVHLARLEVPDVVYLAKRESTHPLRMFSAIGRRLPAHATALGKATLAELPADTIRRILPERLPASTEHTITSREALIEHLADVRRQGYAIDAEEAGLGMRCFAVVLPFQTPSKDAISCSVPIARLDDERERSIIELLLETRDQLSRQFGSRRVTAI</sequence>